<proteinExistence type="predicted"/>
<dbReference type="RefSeq" id="XP_018711215.1">
    <property type="nucleotide sequence ID" value="XM_018854957.1"/>
</dbReference>
<evidence type="ECO:0000313" key="1">
    <source>
        <dbReference type="EMBL" id="OBA20693.1"/>
    </source>
</evidence>
<organism evidence="2 3">
    <name type="scientific">Metschnikowia bicuspidata var. bicuspidata NRRL YB-4993</name>
    <dbReference type="NCBI Taxonomy" id="869754"/>
    <lineage>
        <taxon>Eukaryota</taxon>
        <taxon>Fungi</taxon>
        <taxon>Dikarya</taxon>
        <taxon>Ascomycota</taxon>
        <taxon>Saccharomycotina</taxon>
        <taxon>Pichiomycetes</taxon>
        <taxon>Metschnikowiaceae</taxon>
        <taxon>Metschnikowia</taxon>
    </lineage>
</organism>
<dbReference type="GeneID" id="30027935"/>
<keyword evidence="3" id="KW-1185">Reference proteome</keyword>
<comment type="caution">
    <text evidence="2">The sequence shown here is derived from an EMBL/GenBank/DDBJ whole genome shotgun (WGS) entry which is preliminary data.</text>
</comment>
<reference evidence="2 3" key="1">
    <citation type="submission" date="2016-05" db="EMBL/GenBank/DDBJ databases">
        <title>Comparative genomics of biotechnologically important yeasts.</title>
        <authorList>
            <consortium name="DOE Joint Genome Institute"/>
            <person name="Riley R."/>
            <person name="Haridas S."/>
            <person name="Wolfe K.H."/>
            <person name="Lopes M.R."/>
            <person name="Hittinger C.T."/>
            <person name="Goker M."/>
            <person name="Salamov A."/>
            <person name="Wisecaver J."/>
            <person name="Long T.M."/>
            <person name="Aerts A.L."/>
            <person name="Barry K."/>
            <person name="Choi C."/>
            <person name="Clum A."/>
            <person name="Coughlan A.Y."/>
            <person name="Deshpande S."/>
            <person name="Douglass A.P."/>
            <person name="Hanson S.J."/>
            <person name="Klenk H.-P."/>
            <person name="LaButti K."/>
            <person name="Lapidus A."/>
            <person name="Lindquist E."/>
            <person name="Lipzen A."/>
            <person name="Meier-kolthoff J.P."/>
            <person name="Ohm R.A."/>
            <person name="Otillar R.P."/>
            <person name="Pangilinan J."/>
            <person name="Peng Y."/>
            <person name="Rokas A."/>
            <person name="Rosa C.A."/>
            <person name="Scheuner C."/>
            <person name="Sibirny A.A."/>
            <person name="Slot J.C."/>
            <person name="Stielow J.B."/>
            <person name="Sun H."/>
            <person name="Kurtzman C.P."/>
            <person name="Blackwell M."/>
            <person name="Grigoriev I.V."/>
            <person name="Jeffries T.W."/>
        </authorList>
    </citation>
    <scope>NUCLEOTIDE SEQUENCE [LARGE SCALE GENOMIC DNA]</scope>
    <source>
        <strain evidence="2 3">NRRL YB-4993</strain>
    </source>
</reference>
<evidence type="ECO:0000313" key="3">
    <source>
        <dbReference type="Proteomes" id="UP000092555"/>
    </source>
</evidence>
<accession>A0A1A0H9Z3</accession>
<dbReference type="EMBL" id="LXTC01000004">
    <property type="protein sequence ID" value="OBA20693.1"/>
    <property type="molecule type" value="Genomic_DNA"/>
</dbReference>
<dbReference type="GeneID" id="30027933"/>
<protein>
    <submittedName>
        <fullName evidence="2">Uncharacterized protein</fullName>
    </submittedName>
</protein>
<gene>
    <name evidence="1" type="ORF">METBIDRAFT_203192</name>
    <name evidence="2" type="ORF">METBIDRAFT_203238</name>
</gene>
<evidence type="ECO:0000313" key="2">
    <source>
        <dbReference type="EMBL" id="OBA20697.1"/>
    </source>
</evidence>
<dbReference type="AlphaFoldDB" id="A0A1A0H9Z3"/>
<dbReference type="Proteomes" id="UP000092555">
    <property type="component" value="Unassembled WGS sequence"/>
</dbReference>
<sequence length="108" mass="12360">MATLGPVSNAQPAAFGLAKITIQNIFASSTYRHKKSGVVKAEFVSHESLFGRTKQQLSFRLIGRRPVEHHFVRSYRKFSWAVRLLFHQHARTQKFKFMPSGPETETTI</sequence>
<dbReference type="RefSeq" id="XP_018711219.1">
    <property type="nucleotide sequence ID" value="XM_018854959.1"/>
</dbReference>
<name>A0A1A0H9Z3_9ASCO</name>
<dbReference type="EMBL" id="LXTC01000004">
    <property type="protein sequence ID" value="OBA20697.1"/>
    <property type="molecule type" value="Genomic_DNA"/>
</dbReference>